<reference evidence="3 4" key="1">
    <citation type="submission" date="2010-08" db="EMBL/GenBank/DDBJ databases">
        <authorList>
            <person name="Weinstock G."/>
            <person name="Sodergren E."/>
            <person name="Clifton S."/>
            <person name="Fulton L."/>
            <person name="Fulton B."/>
            <person name="Courtney L."/>
            <person name="Fronick C."/>
            <person name="Harrison M."/>
            <person name="Strong C."/>
            <person name="Farmer C."/>
            <person name="Delahaunty K."/>
            <person name="Markovic C."/>
            <person name="Hall O."/>
            <person name="Minx P."/>
            <person name="Tomlinson C."/>
            <person name="Mitreva M."/>
            <person name="Hou S."/>
            <person name="Chen J."/>
            <person name="Wollam A."/>
            <person name="Pepin K.H."/>
            <person name="Johnson M."/>
            <person name="Bhonagiri V."/>
            <person name="Zhang X."/>
            <person name="Suruliraj S."/>
            <person name="Warren W."/>
            <person name="Chinwalla A."/>
            <person name="Mardis E.R."/>
            <person name="Wilson R.K."/>
        </authorList>
    </citation>
    <scope>NUCLEOTIDE SEQUENCE [LARGE SCALE GENOMIC DNA]</scope>
    <source>
        <strain evidence="3 4">F0204</strain>
    </source>
</reference>
<dbReference type="eggNOG" id="COG1695">
    <property type="taxonomic scope" value="Bacteria"/>
</dbReference>
<dbReference type="Proteomes" id="UP000004097">
    <property type="component" value="Unassembled WGS sequence"/>
</dbReference>
<dbReference type="Gene3D" id="1.10.10.10">
    <property type="entry name" value="Winged helix-like DNA-binding domain superfamily/Winged helix DNA-binding domain"/>
    <property type="match status" value="1"/>
</dbReference>
<dbReference type="EMBL" id="AECQ01000003">
    <property type="protein sequence ID" value="EFW25332.1"/>
    <property type="molecule type" value="Genomic_DNA"/>
</dbReference>
<dbReference type="InterPro" id="IPR005149">
    <property type="entry name" value="Tscrpt_reg_PadR_N"/>
</dbReference>
<keyword evidence="4" id="KW-1185">Reference proteome</keyword>
<dbReference type="InterPro" id="IPR052509">
    <property type="entry name" value="Metal_resp_DNA-bind_regulator"/>
</dbReference>
<dbReference type="STRING" id="706433.HMPREF9430_00102"/>
<dbReference type="Pfam" id="PF03551">
    <property type="entry name" value="PadR"/>
    <property type="match status" value="1"/>
</dbReference>
<dbReference type="InterPro" id="IPR036388">
    <property type="entry name" value="WH-like_DNA-bd_sf"/>
</dbReference>
<feature type="transmembrane region" description="Helical" evidence="1">
    <location>
        <begin position="18"/>
        <end position="38"/>
    </location>
</feature>
<organism evidence="3 4">
    <name type="scientific">Solobacterium moorei F0204</name>
    <dbReference type="NCBI Taxonomy" id="706433"/>
    <lineage>
        <taxon>Bacteria</taxon>
        <taxon>Bacillati</taxon>
        <taxon>Bacillota</taxon>
        <taxon>Erysipelotrichia</taxon>
        <taxon>Erysipelotrichales</taxon>
        <taxon>Erysipelotrichaceae</taxon>
        <taxon>Solobacterium</taxon>
    </lineage>
</organism>
<dbReference type="PANTHER" id="PTHR33169">
    <property type="entry name" value="PADR-FAMILY TRANSCRIPTIONAL REGULATOR"/>
    <property type="match status" value="1"/>
</dbReference>
<evidence type="ECO:0000256" key="1">
    <source>
        <dbReference type="SAM" id="Phobius"/>
    </source>
</evidence>
<dbReference type="SUPFAM" id="SSF46785">
    <property type="entry name" value="Winged helix' DNA-binding domain"/>
    <property type="match status" value="1"/>
</dbReference>
<dbReference type="InterPro" id="IPR036390">
    <property type="entry name" value="WH_DNA-bd_sf"/>
</dbReference>
<gene>
    <name evidence="3" type="ORF">HMPREF9430_00102</name>
</gene>
<dbReference type="PANTHER" id="PTHR33169:SF24">
    <property type="entry name" value="TRANSCRIPTIONAL REGULATOR, PADR FAMILY"/>
    <property type="match status" value="1"/>
</dbReference>
<keyword evidence="1" id="KW-0472">Membrane</keyword>
<name>E7MKQ7_9FIRM</name>
<evidence type="ECO:0000313" key="3">
    <source>
        <dbReference type="EMBL" id="EFW25332.1"/>
    </source>
</evidence>
<sequence>MNAKHIKYIYSNILQTEYILLHTILHYIIVCVIFYLQGGKTMDAQFKKGVLELCVLSRLVKDDKYGYELTEDISQEMSVTAGTLYLILKRLKDNGYLETYLVESSGGPARKYYHLTEEGKLYQQQQKEEWITFVQKVEKLI</sequence>
<accession>E7MKQ7</accession>
<proteinExistence type="predicted"/>
<dbReference type="HOGENOM" id="CLU_063440_3_1_9"/>
<dbReference type="AlphaFoldDB" id="E7MKQ7"/>
<comment type="caution">
    <text evidence="3">The sequence shown here is derived from an EMBL/GenBank/DDBJ whole genome shotgun (WGS) entry which is preliminary data.</text>
</comment>
<keyword evidence="1" id="KW-0812">Transmembrane</keyword>
<keyword evidence="1" id="KW-1133">Transmembrane helix</keyword>
<evidence type="ECO:0000259" key="2">
    <source>
        <dbReference type="Pfam" id="PF03551"/>
    </source>
</evidence>
<protein>
    <submittedName>
        <fullName evidence="3">Transcriptional regulator, PadR family</fullName>
    </submittedName>
</protein>
<evidence type="ECO:0000313" key="4">
    <source>
        <dbReference type="Proteomes" id="UP000004097"/>
    </source>
</evidence>
<feature type="domain" description="Transcription regulator PadR N-terminal" evidence="2">
    <location>
        <begin position="55"/>
        <end position="122"/>
    </location>
</feature>